<keyword evidence="2" id="KW-1003">Cell membrane</keyword>
<dbReference type="PANTHER" id="PTHR30213:SF0">
    <property type="entry name" value="UPF0761 MEMBRANE PROTEIN YIHY"/>
    <property type="match status" value="1"/>
</dbReference>
<feature type="transmembrane region" description="Helical" evidence="7">
    <location>
        <begin position="24"/>
        <end position="46"/>
    </location>
</feature>
<feature type="transmembrane region" description="Helical" evidence="7">
    <location>
        <begin position="126"/>
        <end position="150"/>
    </location>
</feature>
<dbReference type="RefSeq" id="WP_382210265.1">
    <property type="nucleotide sequence ID" value="NZ_JBHSZH010000005.1"/>
</dbReference>
<feature type="compositionally biased region" description="Low complexity" evidence="6">
    <location>
        <begin position="317"/>
        <end position="331"/>
    </location>
</feature>
<dbReference type="NCBIfam" id="TIGR00765">
    <property type="entry name" value="yihY_not_rbn"/>
    <property type="match status" value="1"/>
</dbReference>
<dbReference type="AlphaFoldDB" id="A0ABD5WNS0"/>
<feature type="transmembrane region" description="Helical" evidence="7">
    <location>
        <begin position="191"/>
        <end position="215"/>
    </location>
</feature>
<evidence type="ECO:0000256" key="5">
    <source>
        <dbReference type="ARBA" id="ARBA00023136"/>
    </source>
</evidence>
<dbReference type="Proteomes" id="UP001596407">
    <property type="component" value="Unassembled WGS sequence"/>
</dbReference>
<evidence type="ECO:0000256" key="1">
    <source>
        <dbReference type="ARBA" id="ARBA00004651"/>
    </source>
</evidence>
<evidence type="ECO:0000256" key="2">
    <source>
        <dbReference type="ARBA" id="ARBA00022475"/>
    </source>
</evidence>
<dbReference type="Pfam" id="PF03631">
    <property type="entry name" value="Virul_fac_BrkB"/>
    <property type="match status" value="1"/>
</dbReference>
<accession>A0ABD5WNS0</accession>
<feature type="region of interest" description="Disordered" evidence="6">
    <location>
        <begin position="270"/>
        <end position="351"/>
    </location>
</feature>
<keyword evidence="3 7" id="KW-0812">Transmembrane</keyword>
<dbReference type="PANTHER" id="PTHR30213">
    <property type="entry name" value="INNER MEMBRANE PROTEIN YHJD"/>
    <property type="match status" value="1"/>
</dbReference>
<feature type="transmembrane region" description="Helical" evidence="7">
    <location>
        <begin position="162"/>
        <end position="179"/>
    </location>
</feature>
<comment type="caution">
    <text evidence="8">The sequence shown here is derived from an EMBL/GenBank/DDBJ whole genome shotgun (WGS) entry which is preliminary data.</text>
</comment>
<keyword evidence="9" id="KW-1185">Reference proteome</keyword>
<evidence type="ECO:0000256" key="7">
    <source>
        <dbReference type="SAM" id="Phobius"/>
    </source>
</evidence>
<dbReference type="EMBL" id="JBHSZH010000005">
    <property type="protein sequence ID" value="MFC7082129.1"/>
    <property type="molecule type" value="Genomic_DNA"/>
</dbReference>
<feature type="transmembrane region" description="Helical" evidence="7">
    <location>
        <begin position="227"/>
        <end position="251"/>
    </location>
</feature>
<proteinExistence type="predicted"/>
<sequence>MERIVRESWRETREENVTFMAGSIAYYAFVSMLPLLLFALVVLSVVGNETFTASLAETTEPFLTPYARGLVVESLDIATAQTGVSVVGVLTLLWGISKIFRGLDVAFSKIYGTESNKTLLRQFENAVVVFTALTVAIVAFVAVGVVAALVPDLPYPPALNSLFLVVGLAVAFFPIYYVFPDVDVTPRQVLPGTLVAAVGWAALEAGFQGYVTYAARYEAVYGTLGSAFLLLIWLYFSSLVLLFGGVVNAVLARQTGDEHALGDAALEDAVRRAGPDEASSERGHRAAARPTGRTAKSDGPAPRADPSSPNRSNARAPTGNSRGSTTNSTPTVGDSARRFSVWRPRTHGSAE</sequence>
<evidence type="ECO:0000313" key="9">
    <source>
        <dbReference type="Proteomes" id="UP001596407"/>
    </source>
</evidence>
<protein>
    <submittedName>
        <fullName evidence="8">YihY/virulence factor BrkB family protein</fullName>
    </submittedName>
</protein>
<dbReference type="InterPro" id="IPR017039">
    <property type="entry name" value="Virul_fac_BrkB"/>
</dbReference>
<keyword evidence="4 7" id="KW-1133">Transmembrane helix</keyword>
<feature type="compositionally biased region" description="Basic and acidic residues" evidence="6">
    <location>
        <begin position="270"/>
        <end position="284"/>
    </location>
</feature>
<evidence type="ECO:0000256" key="6">
    <source>
        <dbReference type="SAM" id="MobiDB-lite"/>
    </source>
</evidence>
<evidence type="ECO:0000256" key="4">
    <source>
        <dbReference type="ARBA" id="ARBA00022989"/>
    </source>
</evidence>
<reference evidence="8 9" key="1">
    <citation type="journal article" date="2019" name="Int. J. Syst. Evol. Microbiol.">
        <title>The Global Catalogue of Microorganisms (GCM) 10K type strain sequencing project: providing services to taxonomists for standard genome sequencing and annotation.</title>
        <authorList>
            <consortium name="The Broad Institute Genomics Platform"/>
            <consortium name="The Broad Institute Genome Sequencing Center for Infectious Disease"/>
            <person name="Wu L."/>
            <person name="Ma J."/>
        </authorList>
    </citation>
    <scope>NUCLEOTIDE SEQUENCE [LARGE SCALE GENOMIC DNA]</scope>
    <source>
        <strain evidence="8 9">DT72</strain>
    </source>
</reference>
<organism evidence="8 9">
    <name type="scientific">Halorussus caseinilyticus</name>
    <dbReference type="NCBI Taxonomy" id="3034025"/>
    <lineage>
        <taxon>Archaea</taxon>
        <taxon>Methanobacteriati</taxon>
        <taxon>Methanobacteriota</taxon>
        <taxon>Stenosarchaea group</taxon>
        <taxon>Halobacteria</taxon>
        <taxon>Halobacteriales</taxon>
        <taxon>Haladaptataceae</taxon>
        <taxon>Halorussus</taxon>
    </lineage>
</organism>
<keyword evidence="5 7" id="KW-0472">Membrane</keyword>
<dbReference type="GO" id="GO:0005886">
    <property type="term" value="C:plasma membrane"/>
    <property type="evidence" value="ECO:0007669"/>
    <property type="project" value="UniProtKB-SubCell"/>
</dbReference>
<evidence type="ECO:0000256" key="3">
    <source>
        <dbReference type="ARBA" id="ARBA00022692"/>
    </source>
</evidence>
<evidence type="ECO:0000313" key="8">
    <source>
        <dbReference type="EMBL" id="MFC7082129.1"/>
    </source>
</evidence>
<gene>
    <name evidence="8" type="ORF">ACFQJ6_20595</name>
</gene>
<comment type="subcellular location">
    <subcellularLocation>
        <location evidence="1">Cell membrane</location>
        <topology evidence="1">Multi-pass membrane protein</topology>
    </subcellularLocation>
</comment>
<name>A0ABD5WNS0_9EURY</name>